<reference evidence="2" key="1">
    <citation type="submission" date="2014-09" db="EMBL/GenBank/DDBJ databases">
        <authorList>
            <person name="Mudge J."/>
            <person name="Ramaraj T."/>
            <person name="Lindquist I.E."/>
            <person name="Bharti A.K."/>
            <person name="Sundararajan A."/>
            <person name="Cameron C.T."/>
            <person name="Woodward J.E."/>
            <person name="May G.D."/>
            <person name="Brubaker C."/>
            <person name="Broadhvest J."/>
            <person name="Wilkins T.A."/>
        </authorList>
    </citation>
    <scope>NUCLEOTIDE SEQUENCE</scope>
    <source>
        <strain evidence="2">cv. AKA8401</strain>
    </source>
</reference>
<protein>
    <submittedName>
        <fullName evidence="1">Uncharacterized protein</fullName>
    </submittedName>
</protein>
<keyword evidence="2" id="KW-1185">Reference proteome</keyword>
<gene>
    <name evidence="1" type="ORF">F383_30114</name>
</gene>
<evidence type="ECO:0000313" key="2">
    <source>
        <dbReference type="Proteomes" id="UP000032142"/>
    </source>
</evidence>
<evidence type="ECO:0000313" key="1">
    <source>
        <dbReference type="EMBL" id="KHG23452.1"/>
    </source>
</evidence>
<accession>A0A0B0PEU3</accession>
<dbReference type="EMBL" id="KN425176">
    <property type="protein sequence ID" value="KHG23452.1"/>
    <property type="molecule type" value="Genomic_DNA"/>
</dbReference>
<sequence length="38" mass="4396">MWYKSVYPLIGTRPSTLACDSFWHSLMDGLAHESVWPL</sequence>
<dbReference type="AlphaFoldDB" id="A0A0B0PEU3"/>
<organism evidence="1 2">
    <name type="scientific">Gossypium arboreum</name>
    <name type="common">Tree cotton</name>
    <name type="synonym">Gossypium nanking</name>
    <dbReference type="NCBI Taxonomy" id="29729"/>
    <lineage>
        <taxon>Eukaryota</taxon>
        <taxon>Viridiplantae</taxon>
        <taxon>Streptophyta</taxon>
        <taxon>Embryophyta</taxon>
        <taxon>Tracheophyta</taxon>
        <taxon>Spermatophyta</taxon>
        <taxon>Magnoliopsida</taxon>
        <taxon>eudicotyledons</taxon>
        <taxon>Gunneridae</taxon>
        <taxon>Pentapetalae</taxon>
        <taxon>rosids</taxon>
        <taxon>malvids</taxon>
        <taxon>Malvales</taxon>
        <taxon>Malvaceae</taxon>
        <taxon>Malvoideae</taxon>
        <taxon>Gossypium</taxon>
    </lineage>
</organism>
<dbReference type="Proteomes" id="UP000032142">
    <property type="component" value="Unassembled WGS sequence"/>
</dbReference>
<proteinExistence type="predicted"/>
<name>A0A0B0PEU3_GOSAR</name>